<reference evidence="1" key="1">
    <citation type="submission" date="2019-11" db="EMBL/GenBank/DDBJ databases">
        <authorList>
            <person name="Feng L."/>
        </authorList>
    </citation>
    <scope>NUCLEOTIDE SEQUENCE</scope>
    <source>
        <strain evidence="1">AvaginalisLFYP127</strain>
    </source>
</reference>
<dbReference type="EMBL" id="CACRSW010000007">
    <property type="protein sequence ID" value="VYS86200.1"/>
    <property type="molecule type" value="Genomic_DNA"/>
</dbReference>
<dbReference type="PROSITE" id="PS51257">
    <property type="entry name" value="PROKAR_LIPOPROTEIN"/>
    <property type="match status" value="1"/>
</dbReference>
<sequence length="218" mass="25335">MVKKFLFVLSICLFLTSCGSKTNQENENQKNEISISNNENSKKEISKNLSSKDDKNPYQNIYDLLKGKKLVFFTGSYSEGVYFYKDGYFDGALKTGDYNIVNQSIYNGKLDVVEKIDESTYKLKLVRFDYDIEVGDSIKKYINDEEITFNNVKAFTFDDDKSKYYILYLPGTKIENLDPDLVANFRQEKKDMDKENLGFIALKKDEPDSWVLSEFIKK</sequence>
<evidence type="ECO:0000313" key="1">
    <source>
        <dbReference type="EMBL" id="VYS86200.1"/>
    </source>
</evidence>
<gene>
    <name evidence="1" type="ORF">AVLFYP127_01620</name>
</gene>
<evidence type="ECO:0008006" key="2">
    <source>
        <dbReference type="Google" id="ProtNLM"/>
    </source>
</evidence>
<accession>A0A6N2S3W5</accession>
<dbReference type="RefSeq" id="WP_156328679.1">
    <property type="nucleotide sequence ID" value="NZ_CACRSW010000007.1"/>
</dbReference>
<name>A0A6N2S3W5_9FIRM</name>
<organism evidence="1">
    <name type="scientific">Anaerococcus vaginalis</name>
    <dbReference type="NCBI Taxonomy" id="33037"/>
    <lineage>
        <taxon>Bacteria</taxon>
        <taxon>Bacillati</taxon>
        <taxon>Bacillota</taxon>
        <taxon>Tissierellia</taxon>
        <taxon>Tissierellales</taxon>
        <taxon>Peptoniphilaceae</taxon>
        <taxon>Anaerococcus</taxon>
    </lineage>
</organism>
<proteinExistence type="predicted"/>
<protein>
    <recommendedName>
        <fullName evidence="2">Lipoprotein</fullName>
    </recommendedName>
</protein>
<dbReference type="AlphaFoldDB" id="A0A6N2S3W5"/>